<feature type="domain" description="Piwi" evidence="11">
    <location>
        <begin position="574"/>
        <end position="862"/>
    </location>
</feature>
<dbReference type="FunFam" id="2.170.260.10:FF:000003">
    <property type="entry name" value="Piwi-like RNA-mediated gene silencing 2"/>
    <property type="match status" value="1"/>
</dbReference>
<dbReference type="InterPro" id="IPR036397">
    <property type="entry name" value="RNaseH_sf"/>
</dbReference>
<dbReference type="Gene3D" id="3.30.420.10">
    <property type="entry name" value="Ribonuclease H-like superfamily/Ribonuclease H"/>
    <property type="match status" value="1"/>
</dbReference>
<keyword evidence="7" id="KW-0943">RNA-mediated gene silencing</keyword>
<dbReference type="CDD" id="cd04658">
    <property type="entry name" value="Piwi_piwi-like_Euk"/>
    <property type="match status" value="1"/>
</dbReference>
<dbReference type="GO" id="GO:0010526">
    <property type="term" value="P:transposable element silencing"/>
    <property type="evidence" value="ECO:0007669"/>
    <property type="project" value="UniProtKB-ARBA"/>
</dbReference>
<dbReference type="GO" id="GO:0034584">
    <property type="term" value="F:piRNA binding"/>
    <property type="evidence" value="ECO:0007669"/>
    <property type="project" value="UniProtKB-ARBA"/>
</dbReference>
<keyword evidence="4" id="KW-0221">Differentiation</keyword>
<feature type="domain" description="PAZ" evidence="10">
    <location>
        <begin position="299"/>
        <end position="408"/>
    </location>
</feature>
<dbReference type="GO" id="GO:0003743">
    <property type="term" value="F:translation initiation factor activity"/>
    <property type="evidence" value="ECO:0007669"/>
    <property type="project" value="UniProtKB-KW"/>
</dbReference>
<dbReference type="InterPro" id="IPR036085">
    <property type="entry name" value="PAZ_dom_sf"/>
</dbReference>
<dbReference type="Gene3D" id="2.170.260.10">
    <property type="entry name" value="paz domain"/>
    <property type="match status" value="1"/>
</dbReference>
<keyword evidence="12" id="KW-0648">Protein biosynthesis</keyword>
<protein>
    <submittedName>
        <fullName evidence="12">Putative translation initiation factor 2c eif-2c</fullName>
    </submittedName>
</protein>
<dbReference type="SUPFAM" id="SSF53098">
    <property type="entry name" value="Ribonuclease H-like"/>
    <property type="match status" value="1"/>
</dbReference>
<evidence type="ECO:0000256" key="1">
    <source>
        <dbReference type="ARBA" id="ARBA00004496"/>
    </source>
</evidence>
<dbReference type="GO" id="GO:0140991">
    <property type="term" value="P:piRNA-mediated gene silencing by mRNA destabilization"/>
    <property type="evidence" value="ECO:0007669"/>
    <property type="project" value="UniProtKB-ARBA"/>
</dbReference>
<accession>A0A023F683</accession>
<dbReference type="PROSITE" id="PS50822">
    <property type="entry name" value="PIWI"/>
    <property type="match status" value="1"/>
</dbReference>
<dbReference type="SMART" id="SM00950">
    <property type="entry name" value="Piwi"/>
    <property type="match status" value="1"/>
</dbReference>
<sequence>MSEELVGRARGRARGRSRLQPASAPQPRRPGTSTSQQQLEQQQQQQQQPLPQQQEQISRPPELIGRARGTRQVEQVRQQMGALSLAAQGEPHGEGAASVPSRGGVRARRYDEPQVTTRPSSLVSKQGSSGVTVTLRSNFFKLQTHTEWALYQYRVDFSPDEDRTGCRKGLLRVHKDILGPYMFDGTVLFTVKRLELDPLELYSARTSDDVKIRITIKKTSDLVMGDPHYIQFFNIVLRKCIAGLNLQLVGRDYFDAASKVIVEKYNLELWPGFVTSIRQHENDILLGVDLANKIMRKDTALHLLTDISQRSESWKDLYAQAIVGATVITPYNNKTYRVDDVDFDSSPLSTFEKGNERITYMDYYRNRYSIKITNQIQPLLISRPKKRDIHAGRTNNVVLIPELCCLTGLSEDMRNNFHLMRDLEEHTRLHPSARMDKITHFLRRLTTNQQAKDELSLWNLKFAPDLVEFTGRILVPEKILHGGGLSSDGTQDADWTRNLRGHPMYQSKEFNNWSIVYLRKAQRDVESFVRTLINASSSLQFKIPQPNYEDIPDDRAGTYVQAIEKIISRNNPQLIMCIVPNNRADRYSAIKKKCCVDRAVPSQVVLAKNLTTKNVMSIATKIAIQVNCKIGGSPWSVAVPFKKPVMVIGFDVCHDSTIKARSFGAMVASLDGFYSKYYSAVSPHTSGQELSDDLSMLVVKAVIVYKNDHGFYPPKIIIYRDGVGEGQEHFVLNHEVEPLRAKLQEHYQSEPLQMSFIVVTKRINTRIFLKGNNPPPGTIVDDVITNPIKYDFYLVSQQVRQGTVTPTLYNVIYDTTHLTPDIMQKLSYKMCHLYFNWAGTVRVPAPVQYAHKLAFLCGQHLHRAPNERLNQLLYFL</sequence>
<dbReference type="GO" id="GO:0016787">
    <property type="term" value="F:hydrolase activity"/>
    <property type="evidence" value="ECO:0007669"/>
    <property type="project" value="UniProtKB-KW"/>
</dbReference>
<dbReference type="InterPro" id="IPR012337">
    <property type="entry name" value="RNaseH-like_sf"/>
</dbReference>
<dbReference type="Pfam" id="PF23278">
    <property type="entry name" value="Piwi_N"/>
    <property type="match status" value="1"/>
</dbReference>
<evidence type="ECO:0000256" key="6">
    <source>
        <dbReference type="ARBA" id="ARBA00022884"/>
    </source>
</evidence>
<evidence type="ECO:0000256" key="4">
    <source>
        <dbReference type="ARBA" id="ARBA00022782"/>
    </source>
</evidence>
<proteinExistence type="evidence at transcript level"/>
<evidence type="ECO:0000256" key="5">
    <source>
        <dbReference type="ARBA" id="ARBA00022801"/>
    </source>
</evidence>
<keyword evidence="6" id="KW-0694">RNA-binding</keyword>
<evidence type="ECO:0000256" key="3">
    <source>
        <dbReference type="ARBA" id="ARBA00022490"/>
    </source>
</evidence>
<reference evidence="12" key="1">
    <citation type="journal article" date="2014" name="PLoS Negl. Trop. Dis.">
        <title>An updated insight into the Sialotranscriptome of Triatoma infestans: developmental stage and geographic variations.</title>
        <authorList>
            <person name="Schwarz A."/>
            <person name="Medrano-Mercado N."/>
            <person name="Schaub G.A."/>
            <person name="Struchiner C.J."/>
            <person name="Bargues M.D."/>
            <person name="Levy M.Z."/>
            <person name="Ribeiro J.M."/>
        </authorList>
    </citation>
    <scope>NUCLEOTIDE SEQUENCE</scope>
    <source>
        <strain evidence="12">Chile</strain>
        <tissue evidence="12">Salivary glands</tissue>
    </source>
</reference>
<keyword evidence="3" id="KW-0963">Cytoplasm</keyword>
<dbReference type="GO" id="GO:0031507">
    <property type="term" value="P:heterochromatin formation"/>
    <property type="evidence" value="ECO:0007669"/>
    <property type="project" value="UniProtKB-ARBA"/>
</dbReference>
<feature type="region of interest" description="Disordered" evidence="9">
    <location>
        <begin position="1"/>
        <end position="59"/>
    </location>
</feature>
<dbReference type="GO" id="GO:0007279">
    <property type="term" value="P:pole cell formation"/>
    <property type="evidence" value="ECO:0007669"/>
    <property type="project" value="UniProtKB-ARBA"/>
</dbReference>
<dbReference type="PROSITE" id="PS50821">
    <property type="entry name" value="PAZ"/>
    <property type="match status" value="1"/>
</dbReference>
<keyword evidence="2" id="KW-0217">Developmental protein</keyword>
<dbReference type="FunFam" id="3.40.50.2300:FF:000404">
    <property type="entry name" value="Argonaut-like protein"/>
    <property type="match status" value="1"/>
</dbReference>
<feature type="compositionally biased region" description="Low complexity" evidence="9">
    <location>
        <begin position="36"/>
        <end position="56"/>
    </location>
</feature>
<dbReference type="InterPro" id="IPR003100">
    <property type="entry name" value="PAZ_dom"/>
</dbReference>
<dbReference type="Pfam" id="PF02170">
    <property type="entry name" value="PAZ"/>
    <property type="match status" value="1"/>
</dbReference>
<evidence type="ECO:0000256" key="8">
    <source>
        <dbReference type="ARBA" id="ARBA00038291"/>
    </source>
</evidence>
<dbReference type="GO" id="GO:0009994">
    <property type="term" value="P:oocyte differentiation"/>
    <property type="evidence" value="ECO:0007669"/>
    <property type="project" value="UniProtKB-ARBA"/>
</dbReference>
<organism evidence="12">
    <name type="scientific">Triatoma infestans</name>
    <name type="common">Assassin bug</name>
    <dbReference type="NCBI Taxonomy" id="30076"/>
    <lineage>
        <taxon>Eukaryota</taxon>
        <taxon>Metazoa</taxon>
        <taxon>Ecdysozoa</taxon>
        <taxon>Arthropoda</taxon>
        <taxon>Hexapoda</taxon>
        <taxon>Insecta</taxon>
        <taxon>Pterygota</taxon>
        <taxon>Neoptera</taxon>
        <taxon>Paraneoptera</taxon>
        <taxon>Hemiptera</taxon>
        <taxon>Heteroptera</taxon>
        <taxon>Panheteroptera</taxon>
        <taxon>Cimicomorpha</taxon>
        <taxon>Reduviidae</taxon>
        <taxon>Triatominae</taxon>
        <taxon>Triatoma</taxon>
    </lineage>
</organism>
<dbReference type="Gene3D" id="3.40.50.2300">
    <property type="match status" value="1"/>
</dbReference>
<dbReference type="EMBL" id="GBBI01001987">
    <property type="protein sequence ID" value="JAC16725.1"/>
    <property type="molecule type" value="mRNA"/>
</dbReference>
<dbReference type="PANTHER" id="PTHR22891">
    <property type="entry name" value="EUKARYOTIC TRANSLATION INITIATION FACTOR 2C"/>
    <property type="match status" value="1"/>
</dbReference>
<dbReference type="SMART" id="SM00949">
    <property type="entry name" value="PAZ"/>
    <property type="match status" value="1"/>
</dbReference>
<comment type="similarity">
    <text evidence="8">Belongs to the argonaute family. Piwi subfamily.</text>
</comment>
<evidence type="ECO:0000256" key="2">
    <source>
        <dbReference type="ARBA" id="ARBA00022473"/>
    </source>
</evidence>
<dbReference type="GO" id="GO:0140965">
    <property type="term" value="P:secondary piRNA processing"/>
    <property type="evidence" value="ECO:0007669"/>
    <property type="project" value="UniProtKB-ARBA"/>
</dbReference>
<keyword evidence="5" id="KW-0378">Hydrolase</keyword>
<dbReference type="GO" id="GO:0036464">
    <property type="term" value="C:cytoplasmic ribonucleoprotein granule"/>
    <property type="evidence" value="ECO:0007669"/>
    <property type="project" value="UniProtKB-ARBA"/>
</dbReference>
<evidence type="ECO:0000259" key="11">
    <source>
        <dbReference type="PROSITE" id="PS50822"/>
    </source>
</evidence>
<keyword evidence="12" id="KW-0396">Initiation factor</keyword>
<evidence type="ECO:0000259" key="10">
    <source>
        <dbReference type="PROSITE" id="PS50821"/>
    </source>
</evidence>
<evidence type="ECO:0000256" key="7">
    <source>
        <dbReference type="ARBA" id="ARBA00023158"/>
    </source>
</evidence>
<comment type="subcellular location">
    <subcellularLocation>
        <location evidence="1">Cytoplasm</location>
    </subcellularLocation>
</comment>
<dbReference type="AlphaFoldDB" id="A0A023F683"/>
<dbReference type="FunFam" id="3.30.420.10:FF:000014">
    <property type="entry name" value="Piwi-like RNA-mediated gene silencing 1"/>
    <property type="match status" value="1"/>
</dbReference>
<evidence type="ECO:0000313" key="12">
    <source>
        <dbReference type="EMBL" id="JAC16725.1"/>
    </source>
</evidence>
<evidence type="ECO:0000256" key="9">
    <source>
        <dbReference type="SAM" id="MobiDB-lite"/>
    </source>
</evidence>
<dbReference type="CDD" id="cd02845">
    <property type="entry name" value="PAZ_piwi_like"/>
    <property type="match status" value="1"/>
</dbReference>
<feature type="region of interest" description="Disordered" evidence="9">
    <location>
        <begin position="85"/>
        <end position="105"/>
    </location>
</feature>
<name>A0A023F683_TRIIF</name>
<dbReference type="Pfam" id="PF02171">
    <property type="entry name" value="Piwi"/>
    <property type="match status" value="1"/>
</dbReference>
<dbReference type="InterPro" id="IPR003165">
    <property type="entry name" value="Piwi"/>
</dbReference>
<dbReference type="SUPFAM" id="SSF101690">
    <property type="entry name" value="PAZ domain"/>
    <property type="match status" value="1"/>
</dbReference>